<dbReference type="Proteomes" id="UP001596445">
    <property type="component" value="Unassembled WGS sequence"/>
</dbReference>
<dbReference type="AlphaFoldDB" id="A0ABD5VXV8"/>
<gene>
    <name evidence="1" type="ORF">ACFQQG_02885</name>
</gene>
<sequence>MGQRFERASRAADVREAVRCDCPENSPDEQNRGNAYAFFDVLRDGSWWLGGGHADMGFLGEHIGLVIQQIGRPRTTLGRIRWV</sequence>
<reference evidence="1 2" key="1">
    <citation type="journal article" date="2019" name="Int. J. Syst. Evol. Microbiol.">
        <title>The Global Catalogue of Microorganisms (GCM) 10K type strain sequencing project: providing services to taxonomists for standard genome sequencing and annotation.</title>
        <authorList>
            <consortium name="The Broad Institute Genomics Platform"/>
            <consortium name="The Broad Institute Genome Sequencing Center for Infectious Disease"/>
            <person name="Wu L."/>
            <person name="Ma J."/>
        </authorList>
    </citation>
    <scope>NUCLEOTIDE SEQUENCE [LARGE SCALE GENOMIC DNA]</scope>
    <source>
        <strain evidence="1 2">JCM 30072</strain>
    </source>
</reference>
<dbReference type="EMBL" id="JBHSZI010000001">
    <property type="protein sequence ID" value="MFC7057314.1"/>
    <property type="molecule type" value="Genomic_DNA"/>
</dbReference>
<organism evidence="1 2">
    <name type="scientific">Halovenus salina</name>
    <dbReference type="NCBI Taxonomy" id="1510225"/>
    <lineage>
        <taxon>Archaea</taxon>
        <taxon>Methanobacteriati</taxon>
        <taxon>Methanobacteriota</taxon>
        <taxon>Stenosarchaea group</taxon>
        <taxon>Halobacteria</taxon>
        <taxon>Halobacteriales</taxon>
        <taxon>Haloarculaceae</taxon>
        <taxon>Halovenus</taxon>
    </lineage>
</organism>
<name>A0ABD5VXV8_9EURY</name>
<protein>
    <submittedName>
        <fullName evidence="1">Uncharacterized protein</fullName>
    </submittedName>
</protein>
<evidence type="ECO:0000313" key="2">
    <source>
        <dbReference type="Proteomes" id="UP001596445"/>
    </source>
</evidence>
<evidence type="ECO:0000313" key="1">
    <source>
        <dbReference type="EMBL" id="MFC7057314.1"/>
    </source>
</evidence>
<proteinExistence type="predicted"/>
<accession>A0ABD5VXV8</accession>
<keyword evidence="2" id="KW-1185">Reference proteome</keyword>
<comment type="caution">
    <text evidence="1">The sequence shown here is derived from an EMBL/GenBank/DDBJ whole genome shotgun (WGS) entry which is preliminary data.</text>
</comment>